<dbReference type="EMBL" id="PPCN01000021">
    <property type="protein sequence ID" value="POF27804.1"/>
    <property type="molecule type" value="Genomic_DNA"/>
</dbReference>
<accession>A0A2S3UJB9</accession>
<name>A0A2S3UJB9_9HYPH</name>
<organism evidence="1 2">
    <name type="scientific">Roseibium marinum</name>
    <dbReference type="NCBI Taxonomy" id="281252"/>
    <lineage>
        <taxon>Bacteria</taxon>
        <taxon>Pseudomonadati</taxon>
        <taxon>Pseudomonadota</taxon>
        <taxon>Alphaproteobacteria</taxon>
        <taxon>Hyphomicrobiales</taxon>
        <taxon>Stappiaceae</taxon>
        <taxon>Roseibium</taxon>
    </lineage>
</organism>
<dbReference type="RefSeq" id="WP_146048651.1">
    <property type="nucleotide sequence ID" value="NZ_PPCN01000021.1"/>
</dbReference>
<keyword evidence="2" id="KW-1185">Reference proteome</keyword>
<dbReference type="OrthoDB" id="5167411at2"/>
<comment type="caution">
    <text evidence="1">The sequence shown here is derived from an EMBL/GenBank/DDBJ whole genome shotgun (WGS) entry which is preliminary data.</text>
</comment>
<dbReference type="AlphaFoldDB" id="A0A2S3UJB9"/>
<evidence type="ECO:0000313" key="1">
    <source>
        <dbReference type="EMBL" id="POF27804.1"/>
    </source>
</evidence>
<sequence length="511" mass="58643">MEILQEKEKIAVETLKFLTLRSDRLSLFDGYEPEEILNFVHKHRIGGRILKRISETRTGPRKNIIVSIENYQRRVLREFQRKQVILNEFISNFCFDMDVLAYKYNTSFFFLGDERLLRPFGDFDLAVTKPTLLKSRLQERDLQVKRNRYPPHEFLNAHYKEEAFDLHRYIPLWERVDDFAPPASFCPGVLKLGARVVERGVPPVQCITTGHTLTLSNCSFSIPSATFCVLFIIATSYKDFVTHNVSHLYNQPELRMSDICECLDLITHERFDANHFMWLVSEFRMQEAVTWFSEVIFELAQIDVLQDMGFTPEITFQVSSRPVSFQRLVAGGFWLPFDGNPALDISSRRGTHEVAAAVGAKEISIRDGECLELNIGDNKTRETVGVAVVGATVLDQHVIHIVRSGDCLTIDIPGGAEIQEHFRVYLECNGEMFEWENQDELATIQYLWGTQKATSSLKAFSMIAETVLRCEIDFNTLLEKRVAHIVVSAAAPLLPWEAERGWLACITLRFC</sequence>
<proteinExistence type="predicted"/>
<evidence type="ECO:0000313" key="2">
    <source>
        <dbReference type="Proteomes" id="UP000236959"/>
    </source>
</evidence>
<protein>
    <submittedName>
        <fullName evidence="1">Uncharacterized protein</fullName>
    </submittedName>
</protein>
<gene>
    <name evidence="1" type="ORF">CLV41_12130</name>
</gene>
<reference evidence="1 2" key="1">
    <citation type="submission" date="2018-01" db="EMBL/GenBank/DDBJ databases">
        <title>Genomic Encyclopedia of Archaeal and Bacterial Type Strains, Phase II (KMG-II): from individual species to whole genera.</title>
        <authorList>
            <person name="Goeker M."/>
        </authorList>
    </citation>
    <scope>NUCLEOTIDE SEQUENCE [LARGE SCALE GENOMIC DNA]</scope>
    <source>
        <strain evidence="1 2">DSM 17023</strain>
    </source>
</reference>
<dbReference type="Proteomes" id="UP000236959">
    <property type="component" value="Unassembled WGS sequence"/>
</dbReference>